<dbReference type="InterPro" id="IPR001246">
    <property type="entry name" value="LipOase_plant"/>
</dbReference>
<dbReference type="Gene3D" id="1.20.245.10">
    <property type="entry name" value="Lipoxygenase-1, Domain 5"/>
    <property type="match status" value="1"/>
</dbReference>
<keyword evidence="9" id="KW-0408">Iron</keyword>
<keyword evidence="3 13" id="KW-0444">Lipid biosynthesis</keyword>
<dbReference type="GO" id="GO:0006633">
    <property type="term" value="P:fatty acid biosynthetic process"/>
    <property type="evidence" value="ECO:0007669"/>
    <property type="project" value="UniProtKB-KW"/>
</dbReference>
<dbReference type="GO" id="GO:0031408">
    <property type="term" value="P:oxylipin biosynthetic process"/>
    <property type="evidence" value="ECO:0007669"/>
    <property type="project" value="UniProtKB-UniRule"/>
</dbReference>
<evidence type="ECO:0000256" key="5">
    <source>
        <dbReference type="ARBA" id="ARBA00022767"/>
    </source>
</evidence>
<dbReference type="Gramene" id="Aco014794.1.mrna1">
    <property type="protein sequence ID" value="Aco014794.1.mrna1"/>
    <property type="gene ID" value="Aco014794.1.path1"/>
</dbReference>
<dbReference type="PROSITE" id="PS51393">
    <property type="entry name" value="LIPOXYGENASE_3"/>
    <property type="match status" value="1"/>
</dbReference>
<evidence type="ECO:0000256" key="14">
    <source>
        <dbReference type="SAM" id="MobiDB-lite"/>
    </source>
</evidence>
<keyword evidence="17" id="KW-1185">Reference proteome</keyword>
<evidence type="ECO:0000256" key="9">
    <source>
        <dbReference type="ARBA" id="ARBA00023004"/>
    </source>
</evidence>
<evidence type="ECO:0000256" key="2">
    <source>
        <dbReference type="ARBA" id="ARBA00009419"/>
    </source>
</evidence>
<evidence type="ECO:0000256" key="1">
    <source>
        <dbReference type="ARBA" id="ARBA00001962"/>
    </source>
</evidence>
<dbReference type="PANTHER" id="PTHR11771">
    <property type="entry name" value="LIPOXYGENASE"/>
    <property type="match status" value="1"/>
</dbReference>
<organism evidence="17 18">
    <name type="scientific">Ananas comosus</name>
    <name type="common">Pineapple</name>
    <name type="synonym">Ananas ananas</name>
    <dbReference type="NCBI Taxonomy" id="4615"/>
    <lineage>
        <taxon>Eukaryota</taxon>
        <taxon>Viridiplantae</taxon>
        <taxon>Streptophyta</taxon>
        <taxon>Embryophyta</taxon>
        <taxon>Tracheophyta</taxon>
        <taxon>Spermatophyta</taxon>
        <taxon>Magnoliopsida</taxon>
        <taxon>Liliopsida</taxon>
        <taxon>Poales</taxon>
        <taxon>Bromeliaceae</taxon>
        <taxon>Bromelioideae</taxon>
        <taxon>Ananas</taxon>
    </lineage>
</organism>
<dbReference type="RefSeq" id="XP_020111123.1">
    <property type="nucleotide sequence ID" value="XM_020255534.1"/>
</dbReference>
<dbReference type="PRINTS" id="PR00087">
    <property type="entry name" value="LIPOXYGENASE"/>
</dbReference>
<comment type="similarity">
    <text evidence="2 13">Belongs to the lipoxygenase family.</text>
</comment>
<dbReference type="PROSITE" id="PS50095">
    <property type="entry name" value="PLAT"/>
    <property type="match status" value="1"/>
</dbReference>
<gene>
    <name evidence="18" type="primary">LOC109726095</name>
</gene>
<dbReference type="AlphaFoldDB" id="A0A6P5GZP5"/>
<name>A0A6P5GZP5_ANACO</name>
<dbReference type="Pfam" id="PF01477">
    <property type="entry name" value="PLAT"/>
    <property type="match status" value="1"/>
</dbReference>
<dbReference type="InterPro" id="IPR013819">
    <property type="entry name" value="LipOase_C"/>
</dbReference>
<keyword evidence="7" id="KW-0223">Dioxygenase</keyword>
<dbReference type="GO" id="GO:0046872">
    <property type="term" value="F:metal ion binding"/>
    <property type="evidence" value="ECO:0007669"/>
    <property type="project" value="UniProtKB-UniRule"/>
</dbReference>
<dbReference type="CDD" id="cd01751">
    <property type="entry name" value="PLAT_LH2"/>
    <property type="match status" value="1"/>
</dbReference>
<evidence type="ECO:0000256" key="4">
    <source>
        <dbReference type="ARBA" id="ARBA00022723"/>
    </source>
</evidence>
<dbReference type="SUPFAM" id="SSF49723">
    <property type="entry name" value="Lipase/lipooxygenase domain (PLAT/LH2 domain)"/>
    <property type="match status" value="1"/>
</dbReference>
<evidence type="ECO:0000259" key="16">
    <source>
        <dbReference type="PROSITE" id="PS51393"/>
    </source>
</evidence>
<keyword evidence="6" id="KW-0276">Fatty acid metabolism</keyword>
<feature type="region of interest" description="Disordered" evidence="14">
    <location>
        <begin position="278"/>
        <end position="310"/>
    </location>
</feature>
<evidence type="ECO:0000256" key="10">
    <source>
        <dbReference type="ARBA" id="ARBA00023098"/>
    </source>
</evidence>
<dbReference type="Gene3D" id="2.60.60.20">
    <property type="entry name" value="PLAT/LH2 domain"/>
    <property type="match status" value="1"/>
</dbReference>
<dbReference type="FunFam" id="1.20.245.10:FF:000002">
    <property type="entry name" value="Lipoxygenase"/>
    <property type="match status" value="1"/>
</dbReference>
<comment type="cofactor">
    <cofactor evidence="1">
        <name>Fe cation</name>
        <dbReference type="ChEBI" id="CHEBI:24875"/>
    </cofactor>
</comment>
<comment type="pathway">
    <text evidence="13">Lipid metabolism; oxylipin biosynthesis.</text>
</comment>
<dbReference type="InterPro" id="IPR020834">
    <property type="entry name" value="LipOase_CS"/>
</dbReference>
<dbReference type="OrthoDB" id="407298at2759"/>
<evidence type="ECO:0000313" key="18">
    <source>
        <dbReference type="RefSeq" id="XP_020111123.1"/>
    </source>
</evidence>
<dbReference type="Pfam" id="PF00305">
    <property type="entry name" value="Lipoxygenase"/>
    <property type="match status" value="1"/>
</dbReference>
<evidence type="ECO:0000256" key="8">
    <source>
        <dbReference type="ARBA" id="ARBA00023002"/>
    </source>
</evidence>
<evidence type="ECO:0000259" key="15">
    <source>
        <dbReference type="PROSITE" id="PS50095"/>
    </source>
</evidence>
<evidence type="ECO:0000313" key="17">
    <source>
        <dbReference type="Proteomes" id="UP000515123"/>
    </source>
</evidence>
<keyword evidence="11 13" id="KW-0275">Fatty acid biosynthesis</keyword>
<evidence type="ECO:0000256" key="7">
    <source>
        <dbReference type="ARBA" id="ARBA00022964"/>
    </source>
</evidence>
<dbReference type="InterPro" id="IPR000907">
    <property type="entry name" value="LipOase"/>
</dbReference>
<sequence>MEAQMAFSIEIRNSWLIQTPSSSSSSSSNALSFSRSMLPMAGAAERRRRWRQCAERRPRMNPAMAAAVTERIVRMETEIEKPVKFTVRAAATVRRRRKEDVKGMIANQIDAYSDKIGRNVVLELISTEIDPRTGAPRTSKRAELKGWFEKKDTKAEHAVYTAEFTITSAFGEPGAIAVLNRHHREFYLESIVVEGFGPDPIHFTCSSWVQPTRIHPNKRIFFTNKPYLPSETPPGLRMLREKELRELRGDGTGERKLTDRVYDFATYNDLGNPDKGAECARPLLGGEDKPYPRRMRTGRPPASSDARAESRVEYPVPVYVPRDEAFEEGKEEMLSDGALKALLHNLVPSLVASISSESIDFKGFHEVDNLFKEGIRLKQTLQDQLLQKIPVVSKLFESGEALLRYDNPHILTKDKFAWLRDDEFARQTLAGINPINIERLQAFPPVSQLDPAVYGPPESAIKEEHIAGHLDGMSVQQAIAKNKLYILDYHDIYLPFLDQINAQDGRKAYGTRTIFFLTSLGTLKPVAIELSLPPMGPNCTRAKRVLTPPTDATSNWLWQLAKAHVCSNDAGVHQLVNHWLKTHACIEPFIIAAHRQLSAMHPIYKLLKPHMRYTLEINAIARQILINGDGVIESGFTPGRYCVEMSAAAYRDHWRFDQEGLPADLIRRGMAVEDPTQPHGLRLLIEDYPYATDGLLLWSAIERWVHTYVSACYPSVHHVQADTELQSWYAESIHSGHPDKRHAPWWPRLSSPADVASFLTTLIWLASAQHAALNFGQYPLGGYVPCRPPLMRRLIPIPGDPEFENLTADPHRFFLSALPSLTQATTFMTVIDTLSTHSADEEYLGERPEPDAWTGDAAMVRAAREFAADVRRAEEEMSRRNSDPQRRNRCGAGVLPYELMAPSSTPGITCRGVPNSVTI</sequence>
<dbReference type="GO" id="GO:0034440">
    <property type="term" value="P:lipid oxidation"/>
    <property type="evidence" value="ECO:0007669"/>
    <property type="project" value="InterPro"/>
</dbReference>
<protein>
    <recommendedName>
        <fullName evidence="13">Lipoxygenase</fullName>
        <ecNumber evidence="13">1.13.11.-</ecNumber>
    </recommendedName>
</protein>
<dbReference type="Gene3D" id="4.10.375.10">
    <property type="entry name" value="Lipoxygenase-1, Domain 2"/>
    <property type="match status" value="1"/>
</dbReference>
<dbReference type="InterPro" id="IPR042057">
    <property type="entry name" value="Lipoxy_PLAT/LH2"/>
</dbReference>
<dbReference type="Gene3D" id="3.10.450.60">
    <property type="match status" value="1"/>
</dbReference>
<evidence type="ECO:0000256" key="6">
    <source>
        <dbReference type="ARBA" id="ARBA00022832"/>
    </source>
</evidence>
<dbReference type="PROSITE" id="PS00081">
    <property type="entry name" value="LIPOXYGENASE_2"/>
    <property type="match status" value="1"/>
</dbReference>
<accession>A0A6P5GZP5</accession>
<evidence type="ECO:0000256" key="12">
    <source>
        <dbReference type="PROSITE-ProRule" id="PRU00152"/>
    </source>
</evidence>
<dbReference type="GeneID" id="109726095"/>
<proteinExistence type="inferred from homology"/>
<dbReference type="EC" id="1.13.11.-" evidence="13"/>
<dbReference type="InterPro" id="IPR027433">
    <property type="entry name" value="Lipoxygenase_dom_3"/>
</dbReference>
<dbReference type="InterPro" id="IPR001024">
    <property type="entry name" value="PLAT/LH2_dom"/>
</dbReference>
<evidence type="ECO:0000256" key="13">
    <source>
        <dbReference type="RuleBase" id="RU003975"/>
    </source>
</evidence>
<evidence type="ECO:0000256" key="11">
    <source>
        <dbReference type="ARBA" id="ARBA00023160"/>
    </source>
</evidence>
<dbReference type="Gene3D" id="4.10.372.10">
    <property type="entry name" value="Lipoxygenase-1, Domain 3"/>
    <property type="match status" value="1"/>
</dbReference>
<feature type="domain" description="Lipoxygenase" evidence="16">
    <location>
        <begin position="226"/>
        <end position="919"/>
    </location>
</feature>
<feature type="domain" description="PLAT" evidence="15">
    <location>
        <begin position="97"/>
        <end position="223"/>
    </location>
</feature>
<dbReference type="InterPro" id="IPR036226">
    <property type="entry name" value="LipOase_C_sf"/>
</dbReference>
<dbReference type="PRINTS" id="PR00468">
    <property type="entry name" value="PLTLPOXGNASE"/>
</dbReference>
<comment type="caution">
    <text evidence="12">Lacks conserved residue(s) required for the propagation of feature annotation.</text>
</comment>
<dbReference type="FunFam" id="3.10.450.60:FF:000002">
    <property type="entry name" value="Lipoxygenase"/>
    <property type="match status" value="1"/>
</dbReference>
<comment type="function">
    <text evidence="13">Plant lipoxygenase may be involved in a number of diverse aspects of plant physiology including growth and development, pest resistance, and senescence or responses to wounding.</text>
</comment>
<dbReference type="InterPro" id="IPR036392">
    <property type="entry name" value="PLAT/LH2_dom_sf"/>
</dbReference>
<dbReference type="UniPathway" id="UPA00382"/>
<dbReference type="SMART" id="SM00308">
    <property type="entry name" value="LH2"/>
    <property type="match status" value="1"/>
</dbReference>
<keyword evidence="5 13" id="KW-0925">Oxylipin biosynthesis</keyword>
<dbReference type="Proteomes" id="UP000515123">
    <property type="component" value="Linkage group 20"/>
</dbReference>
<reference evidence="18" key="2">
    <citation type="submission" date="2025-08" db="UniProtKB">
        <authorList>
            <consortium name="RefSeq"/>
        </authorList>
    </citation>
    <scope>IDENTIFICATION</scope>
    <source>
        <tissue evidence="18">Leaf</tissue>
    </source>
</reference>
<reference evidence="17" key="1">
    <citation type="journal article" date="2015" name="Nat. Genet.">
        <title>The pineapple genome and the evolution of CAM photosynthesis.</title>
        <authorList>
            <person name="Ming R."/>
            <person name="VanBuren R."/>
            <person name="Wai C.M."/>
            <person name="Tang H."/>
            <person name="Schatz M.C."/>
            <person name="Bowers J.E."/>
            <person name="Lyons E."/>
            <person name="Wang M.L."/>
            <person name="Chen J."/>
            <person name="Biggers E."/>
            <person name="Zhang J."/>
            <person name="Huang L."/>
            <person name="Zhang L."/>
            <person name="Miao W."/>
            <person name="Zhang J."/>
            <person name="Ye Z."/>
            <person name="Miao C."/>
            <person name="Lin Z."/>
            <person name="Wang H."/>
            <person name="Zhou H."/>
            <person name="Yim W.C."/>
            <person name="Priest H.D."/>
            <person name="Zheng C."/>
            <person name="Woodhouse M."/>
            <person name="Edger P.P."/>
            <person name="Guyot R."/>
            <person name="Guo H.B."/>
            <person name="Guo H."/>
            <person name="Zheng G."/>
            <person name="Singh R."/>
            <person name="Sharma A."/>
            <person name="Min X."/>
            <person name="Zheng Y."/>
            <person name="Lee H."/>
            <person name="Gurtowski J."/>
            <person name="Sedlazeck F.J."/>
            <person name="Harkess A."/>
            <person name="McKain M.R."/>
            <person name="Liao Z."/>
            <person name="Fang J."/>
            <person name="Liu J."/>
            <person name="Zhang X."/>
            <person name="Zhang Q."/>
            <person name="Hu W."/>
            <person name="Qin Y."/>
            <person name="Wang K."/>
            <person name="Chen L.Y."/>
            <person name="Shirley N."/>
            <person name="Lin Y.R."/>
            <person name="Liu L.Y."/>
            <person name="Hernandez A.G."/>
            <person name="Wright C.L."/>
            <person name="Bulone V."/>
            <person name="Tuskan G.A."/>
            <person name="Heath K."/>
            <person name="Zee F."/>
            <person name="Moore P.H."/>
            <person name="Sunkar R."/>
            <person name="Leebens-Mack J.H."/>
            <person name="Mockler T."/>
            <person name="Bennetzen J.L."/>
            <person name="Freeling M."/>
            <person name="Sankoff D."/>
            <person name="Paterson A.H."/>
            <person name="Zhu X."/>
            <person name="Yang X."/>
            <person name="Smith J.A."/>
            <person name="Cushman J.C."/>
            <person name="Paull R.E."/>
            <person name="Yu Q."/>
        </authorList>
    </citation>
    <scope>NUCLEOTIDE SEQUENCE [LARGE SCALE GENOMIC DNA]</scope>
    <source>
        <strain evidence="17">cv. F153</strain>
    </source>
</reference>
<keyword evidence="10" id="KW-0443">Lipid metabolism</keyword>
<keyword evidence="8" id="KW-0560">Oxidoreductase</keyword>
<dbReference type="GO" id="GO:0016702">
    <property type="term" value="F:oxidoreductase activity, acting on single donors with incorporation of molecular oxygen, incorporation of two atoms of oxygen"/>
    <property type="evidence" value="ECO:0007669"/>
    <property type="project" value="InterPro"/>
</dbReference>
<keyword evidence="4" id="KW-0479">Metal-binding</keyword>
<dbReference type="SUPFAM" id="SSF48484">
    <property type="entry name" value="Lipoxigenase"/>
    <property type="match status" value="1"/>
</dbReference>
<evidence type="ECO:0000256" key="3">
    <source>
        <dbReference type="ARBA" id="ARBA00022516"/>
    </source>
</evidence>